<accession>A0A812US93</accession>
<evidence type="ECO:0000313" key="4">
    <source>
        <dbReference type="Proteomes" id="UP000604046"/>
    </source>
</evidence>
<evidence type="ECO:0000313" key="3">
    <source>
        <dbReference type="EMBL" id="CAE7580199.1"/>
    </source>
</evidence>
<reference evidence="3" key="1">
    <citation type="submission" date="2021-02" db="EMBL/GenBank/DDBJ databases">
        <authorList>
            <person name="Dougan E. K."/>
            <person name="Rhodes N."/>
            <person name="Thang M."/>
            <person name="Chan C."/>
        </authorList>
    </citation>
    <scope>NUCLEOTIDE SEQUENCE</scope>
</reference>
<proteinExistence type="predicted"/>
<feature type="transmembrane region" description="Helical" evidence="2">
    <location>
        <begin position="379"/>
        <end position="402"/>
    </location>
</feature>
<keyword evidence="2" id="KW-1133">Transmembrane helix</keyword>
<feature type="transmembrane region" description="Helical" evidence="2">
    <location>
        <begin position="228"/>
        <end position="247"/>
    </location>
</feature>
<dbReference type="OrthoDB" id="424675at2759"/>
<dbReference type="EMBL" id="CAJNDS010002740">
    <property type="protein sequence ID" value="CAE7580199.1"/>
    <property type="molecule type" value="Genomic_DNA"/>
</dbReference>
<feature type="region of interest" description="Disordered" evidence="1">
    <location>
        <begin position="282"/>
        <end position="308"/>
    </location>
</feature>
<feature type="transmembrane region" description="Helical" evidence="2">
    <location>
        <begin position="190"/>
        <end position="216"/>
    </location>
</feature>
<feature type="compositionally biased region" description="Basic and acidic residues" evidence="1">
    <location>
        <begin position="282"/>
        <end position="305"/>
    </location>
</feature>
<organism evidence="3 4">
    <name type="scientific">Symbiodinium natans</name>
    <dbReference type="NCBI Taxonomy" id="878477"/>
    <lineage>
        <taxon>Eukaryota</taxon>
        <taxon>Sar</taxon>
        <taxon>Alveolata</taxon>
        <taxon>Dinophyceae</taxon>
        <taxon>Suessiales</taxon>
        <taxon>Symbiodiniaceae</taxon>
        <taxon>Symbiodinium</taxon>
    </lineage>
</organism>
<evidence type="ECO:0000256" key="1">
    <source>
        <dbReference type="SAM" id="MobiDB-lite"/>
    </source>
</evidence>
<dbReference type="Proteomes" id="UP000604046">
    <property type="component" value="Unassembled WGS sequence"/>
</dbReference>
<feature type="transmembrane region" description="Helical" evidence="2">
    <location>
        <begin position="90"/>
        <end position="113"/>
    </location>
</feature>
<gene>
    <name evidence="3" type="ORF">SNAT2548_LOCUS33104</name>
</gene>
<sequence length="560" mass="63358">MLKDYIQVIYAHLLLAVLAIMREHGLCEFLHVSSLTDDKPDEDKSLNEVKTALMVELLAIACMGVPVFGGIGLGYFIVHLGEYWSCRDSWYLLFWIGVGGTVFDQVNLLSYMYTLSTGGGGLYIYDGIDPISPNCDQLACMVFILTVRLTHAKKKVQEEKEYLREKMNLPARASAPQKRQQDRLPPVAKWIWWCLIPLPIAAVRFAVSLVLICVAVDRHGDNLSSSAFWSSLLAARLFSGVGLFLVLRGMFETIFEQVVAIEGNLDIMKGVLEKLPRAFADDNRPEESRPLLEDGDPRISQERDGLQQGQAQCKGDRRHTAVDKMRRLNAEALKLQRPESGHGLDTVLEGDEPETFKEWLIDWHYTRVDFLDEQFGSDAVMGICVVTMFFCALQLLASWLCYDPSQSNFTYQGLHSAMAFALTITFGGIFLYLSNVCIKVNDLFLKMLTRLDELSAQSWRENGYEEGHIRMIHDFKAVIEAEGSPHTFLGYTMSWRLVFTILTPLFAPTLANIKPLLRVAQNHVHEAVWNSEELNQTSRDAHYWLSHLANASHVNQLLSI</sequence>
<keyword evidence="4" id="KW-1185">Reference proteome</keyword>
<dbReference type="AlphaFoldDB" id="A0A812US93"/>
<feature type="transmembrane region" description="Helical" evidence="2">
    <location>
        <begin position="51"/>
        <end position="78"/>
    </location>
</feature>
<feature type="transmembrane region" description="Helical" evidence="2">
    <location>
        <begin position="414"/>
        <end position="433"/>
    </location>
</feature>
<name>A0A812US93_9DINO</name>
<evidence type="ECO:0000256" key="2">
    <source>
        <dbReference type="SAM" id="Phobius"/>
    </source>
</evidence>
<comment type="caution">
    <text evidence="3">The sequence shown here is derived from an EMBL/GenBank/DDBJ whole genome shotgun (WGS) entry which is preliminary data.</text>
</comment>
<keyword evidence="2" id="KW-0472">Membrane</keyword>
<protein>
    <submittedName>
        <fullName evidence="3">Uncharacterized protein</fullName>
    </submittedName>
</protein>
<keyword evidence="2" id="KW-0812">Transmembrane</keyword>